<reference evidence="2 3" key="1">
    <citation type="submission" date="2019-06" db="EMBL/GenBank/DDBJ databases">
        <title>A chromosomal-level reference genome of Carpinus fangiana (Coryloideae, Betulaceae).</title>
        <authorList>
            <person name="Yang X."/>
            <person name="Wang Z."/>
            <person name="Zhang L."/>
            <person name="Hao G."/>
            <person name="Liu J."/>
            <person name="Yang Y."/>
        </authorList>
    </citation>
    <scope>NUCLEOTIDE SEQUENCE [LARGE SCALE GENOMIC DNA]</scope>
    <source>
        <strain evidence="2">Cfa_2016G</strain>
        <tissue evidence="2">Leaf</tissue>
    </source>
</reference>
<accession>A0A5N6L115</accession>
<dbReference type="Proteomes" id="UP000327013">
    <property type="component" value="Unassembled WGS sequence"/>
</dbReference>
<dbReference type="OrthoDB" id="3556832at2759"/>
<evidence type="ECO:0000313" key="3">
    <source>
        <dbReference type="Proteomes" id="UP000327013"/>
    </source>
</evidence>
<evidence type="ECO:0000256" key="1">
    <source>
        <dbReference type="SAM" id="MobiDB-lite"/>
    </source>
</evidence>
<comment type="caution">
    <text evidence="2">The sequence shown here is derived from an EMBL/GenBank/DDBJ whole genome shotgun (WGS) entry which is preliminary data.</text>
</comment>
<dbReference type="EMBL" id="VIBQ01000038">
    <property type="protein sequence ID" value="KAB8446258.1"/>
    <property type="molecule type" value="Genomic_DNA"/>
</dbReference>
<organism evidence="2 3">
    <name type="scientific">Carpinus fangiana</name>
    <dbReference type="NCBI Taxonomy" id="176857"/>
    <lineage>
        <taxon>Eukaryota</taxon>
        <taxon>Viridiplantae</taxon>
        <taxon>Streptophyta</taxon>
        <taxon>Embryophyta</taxon>
        <taxon>Tracheophyta</taxon>
        <taxon>Spermatophyta</taxon>
        <taxon>Magnoliopsida</taxon>
        <taxon>eudicotyledons</taxon>
        <taxon>Gunneridae</taxon>
        <taxon>Pentapetalae</taxon>
        <taxon>rosids</taxon>
        <taxon>fabids</taxon>
        <taxon>Fagales</taxon>
        <taxon>Betulaceae</taxon>
        <taxon>Carpinus</taxon>
    </lineage>
</organism>
<dbReference type="AlphaFoldDB" id="A0A5N6L115"/>
<name>A0A5N6L115_9ROSI</name>
<protein>
    <submittedName>
        <fullName evidence="2">Uncharacterized protein</fullName>
    </submittedName>
</protein>
<sequence>MVSLQPRPIMSSHPLQRKAELGIELDLSEQPANQTLNPEPKALCLSVELAPQCFNRDLIRGKDQDIKIDVFLNGHLSGHHFIPARNNISKASLLTIFSGYKCDRVAEFPWILHPPPVTSLDSQMPEQTWETTNALLARQALNMGVNAHGKRPHSAEYLMALSAVDMPKKLNTERSHMTFGIIDVIITLGKGKKHEVTAGYIRQPQLILDSNFSTGLGSPITLQGQCAESNPSVGKSGPGLTDGDVGQAFRSTLVQHGQQHVCLPLSSEASPNTFPPPLVKRTLNDSSTDSMEYQISQGLEGVPISEWQVNQNASARLSQKLCNLAVEQGPSTKQSKNTSILSTELKKSNPKKVSATRKNVGDAESLDGNANAPKRRKTVHQTIKPSANIAFPPEYDGKLHGTTEKLVKSSSQISIDLKLDGKGKSAASHAIMQPPLALQDPTCVITVGDMKAMTGGIIGDKKKTALTREQERSPMKDVREARWVRQVKAERGGDFHEAEVLVGMRFVVGPGAGFA</sequence>
<gene>
    <name evidence="2" type="ORF">FH972_025239</name>
</gene>
<evidence type="ECO:0000313" key="2">
    <source>
        <dbReference type="EMBL" id="KAB8446258.1"/>
    </source>
</evidence>
<feature type="compositionally biased region" description="Polar residues" evidence="1">
    <location>
        <begin position="329"/>
        <end position="342"/>
    </location>
</feature>
<proteinExistence type="predicted"/>
<feature type="region of interest" description="Disordered" evidence="1">
    <location>
        <begin position="328"/>
        <end position="380"/>
    </location>
</feature>
<keyword evidence="3" id="KW-1185">Reference proteome</keyword>